<dbReference type="GO" id="GO:0007059">
    <property type="term" value="P:chromosome segregation"/>
    <property type="evidence" value="ECO:0007669"/>
    <property type="project" value="TreeGrafter"/>
</dbReference>
<dbReference type="PANTHER" id="PTHR33375:SF1">
    <property type="entry name" value="CHROMOSOME-PARTITIONING PROTEIN PARB-RELATED"/>
    <property type="match status" value="1"/>
</dbReference>
<keyword evidence="2 6" id="KW-0808">Transferase</keyword>
<dbReference type="InterPro" id="IPR002941">
    <property type="entry name" value="DNA_methylase_N4/N6"/>
</dbReference>
<feature type="domain" description="ParB-like N-terminal" evidence="5">
    <location>
        <begin position="1"/>
        <end position="87"/>
    </location>
</feature>
<dbReference type="SMART" id="SM00470">
    <property type="entry name" value="ParB"/>
    <property type="match status" value="1"/>
</dbReference>
<accession>A0A6M3IK37</accession>
<dbReference type="AlphaFoldDB" id="A0A6M3IK37"/>
<dbReference type="GO" id="GO:0008170">
    <property type="term" value="F:N-methyltransferase activity"/>
    <property type="evidence" value="ECO:0007669"/>
    <property type="project" value="InterPro"/>
</dbReference>
<feature type="coiled-coil region" evidence="4">
    <location>
        <begin position="66"/>
        <end position="93"/>
    </location>
</feature>
<protein>
    <submittedName>
        <fullName evidence="6">Putative methyltransferase</fullName>
    </submittedName>
</protein>
<proteinExistence type="predicted"/>
<evidence type="ECO:0000256" key="4">
    <source>
        <dbReference type="SAM" id="Coils"/>
    </source>
</evidence>
<organism evidence="6">
    <name type="scientific">viral metagenome</name>
    <dbReference type="NCBI Taxonomy" id="1070528"/>
    <lineage>
        <taxon>unclassified sequences</taxon>
        <taxon>metagenomes</taxon>
        <taxon>organismal metagenomes</taxon>
    </lineage>
</organism>
<evidence type="ECO:0000259" key="5">
    <source>
        <dbReference type="SMART" id="SM00470"/>
    </source>
</evidence>
<dbReference type="Pfam" id="PF01555">
    <property type="entry name" value="N6_N4_Mtase"/>
    <property type="match status" value="1"/>
</dbReference>
<dbReference type="InterPro" id="IPR050336">
    <property type="entry name" value="Chromosome_partition/occlusion"/>
</dbReference>
<dbReference type="GO" id="GO:0003677">
    <property type="term" value="F:DNA binding"/>
    <property type="evidence" value="ECO:0007669"/>
    <property type="project" value="InterPro"/>
</dbReference>
<dbReference type="SUPFAM" id="SSF53335">
    <property type="entry name" value="S-adenosyl-L-methionine-dependent methyltransferases"/>
    <property type="match status" value="1"/>
</dbReference>
<dbReference type="InterPro" id="IPR036086">
    <property type="entry name" value="ParB/Sulfiredoxin_sf"/>
</dbReference>
<dbReference type="InterPro" id="IPR003115">
    <property type="entry name" value="ParB_N"/>
</dbReference>
<dbReference type="Gene3D" id="3.40.50.150">
    <property type="entry name" value="Vaccinia Virus protein VP39"/>
    <property type="match status" value="1"/>
</dbReference>
<evidence type="ECO:0000256" key="2">
    <source>
        <dbReference type="ARBA" id="ARBA00022679"/>
    </source>
</evidence>
<keyword evidence="3" id="KW-0949">S-adenosyl-L-methionine</keyword>
<dbReference type="Pfam" id="PF02195">
    <property type="entry name" value="ParB_N"/>
    <property type="match status" value="1"/>
</dbReference>
<name>A0A6M3IK37_9ZZZZ</name>
<evidence type="ECO:0000313" key="6">
    <source>
        <dbReference type="EMBL" id="QJA56742.1"/>
    </source>
</evidence>
<dbReference type="InterPro" id="IPR002295">
    <property type="entry name" value="N4/N6-MTase_EcoPI_Mod-like"/>
</dbReference>
<dbReference type="GO" id="GO:0005694">
    <property type="term" value="C:chromosome"/>
    <property type="evidence" value="ECO:0007669"/>
    <property type="project" value="TreeGrafter"/>
</dbReference>
<keyword evidence="1 6" id="KW-0489">Methyltransferase</keyword>
<dbReference type="PRINTS" id="PR00506">
    <property type="entry name" value="D21N6MTFRASE"/>
</dbReference>
<dbReference type="GO" id="GO:0032259">
    <property type="term" value="P:methylation"/>
    <property type="evidence" value="ECO:0007669"/>
    <property type="project" value="UniProtKB-KW"/>
</dbReference>
<keyword evidence="4" id="KW-0175">Coiled coil</keyword>
<gene>
    <name evidence="6" type="ORF">MM415B01803_0021</name>
</gene>
<dbReference type="InterPro" id="IPR029063">
    <property type="entry name" value="SAM-dependent_MTases_sf"/>
</dbReference>
<dbReference type="Gene3D" id="3.90.1530.10">
    <property type="entry name" value="Conserved hypothetical protein from pyrococcus furiosus pfu- 392566-001, ParB domain"/>
    <property type="match status" value="1"/>
</dbReference>
<reference evidence="6" key="1">
    <citation type="submission" date="2020-03" db="EMBL/GenBank/DDBJ databases">
        <title>The deep terrestrial virosphere.</title>
        <authorList>
            <person name="Holmfeldt K."/>
            <person name="Nilsson E."/>
            <person name="Simone D."/>
            <person name="Lopez-Fernandez M."/>
            <person name="Wu X."/>
            <person name="de Brujin I."/>
            <person name="Lundin D."/>
            <person name="Andersson A."/>
            <person name="Bertilsson S."/>
            <person name="Dopson M."/>
        </authorList>
    </citation>
    <scope>NUCLEOTIDE SEQUENCE</scope>
    <source>
        <strain evidence="6">MM415B01803</strain>
    </source>
</reference>
<evidence type="ECO:0000256" key="3">
    <source>
        <dbReference type="ARBA" id="ARBA00022691"/>
    </source>
</evidence>
<dbReference type="PANTHER" id="PTHR33375">
    <property type="entry name" value="CHROMOSOME-PARTITIONING PROTEIN PARB-RELATED"/>
    <property type="match status" value="1"/>
</dbReference>
<dbReference type="EMBL" id="MT141236">
    <property type="protein sequence ID" value="QJA56742.1"/>
    <property type="molecule type" value="Genomic_DNA"/>
</dbReference>
<sequence>MELDLAQIKIPVRQRTQIDDKKISELADSIQAIGLINAIIVDENNTLIAGECRLKAHARLGRKTIRVRKLSDLSEWEKQVIELEENIRREQLSPPDELAAKLKLHRLHVAKHGKVQTLSGEGRPKWKVEDTAQLLGISSGNMSETLQLAEAMEKDPELAKAKTIVSMKNEWKRKQEIKGRQLLAMLQVGQQRDKAQAGGTENSSPATFPTYEKAGITLVNTLCVDYIKSLPDSLISCLLTDPPWEVQFDDQFGSDPKTGLYLTQEMLGVLYPKLQEGSLCWMFCATKHLIRGLIYNLILTAGYRIYDTILIWHKPHVAHSSNPFRELKNDYEPCIVFSKGEGRNFSRPEFAVQSETIQGRRVHPAQKPLGVLRTIIELSTVENEIVIDPFCGSGMVGVGCKELNRKAILIDKDNRWYSTAVLEVEKCAESKQTLK</sequence>
<evidence type="ECO:0000256" key="1">
    <source>
        <dbReference type="ARBA" id="ARBA00022603"/>
    </source>
</evidence>
<dbReference type="SUPFAM" id="SSF110849">
    <property type="entry name" value="ParB/Sulfiredoxin"/>
    <property type="match status" value="1"/>
</dbReference>